<protein>
    <submittedName>
        <fullName evidence="2">Uncharacterized protein</fullName>
    </submittedName>
</protein>
<accession>A0A1Q9DQB9</accession>
<comment type="caution">
    <text evidence="2">The sequence shown here is derived from an EMBL/GenBank/DDBJ whole genome shotgun (WGS) entry which is preliminary data.</text>
</comment>
<reference evidence="2 3" key="1">
    <citation type="submission" date="2016-02" db="EMBL/GenBank/DDBJ databases">
        <title>Genome analysis of coral dinoflagellate symbionts highlights evolutionary adaptations to a symbiotic lifestyle.</title>
        <authorList>
            <person name="Aranda M."/>
            <person name="Li Y."/>
            <person name="Liew Y.J."/>
            <person name="Baumgarten S."/>
            <person name="Simakov O."/>
            <person name="Wilson M."/>
            <person name="Piel J."/>
            <person name="Ashoor H."/>
            <person name="Bougouffa S."/>
            <person name="Bajic V.B."/>
            <person name="Ryu T."/>
            <person name="Ravasi T."/>
            <person name="Bayer T."/>
            <person name="Micklem G."/>
            <person name="Kim H."/>
            <person name="Bhak J."/>
            <person name="Lajeunesse T.C."/>
            <person name="Voolstra C.R."/>
        </authorList>
    </citation>
    <scope>NUCLEOTIDE SEQUENCE [LARGE SCALE GENOMIC DNA]</scope>
    <source>
        <strain evidence="2 3">CCMP2467</strain>
    </source>
</reference>
<evidence type="ECO:0000313" key="3">
    <source>
        <dbReference type="Proteomes" id="UP000186817"/>
    </source>
</evidence>
<feature type="compositionally biased region" description="Gly residues" evidence="1">
    <location>
        <begin position="503"/>
        <end position="513"/>
    </location>
</feature>
<evidence type="ECO:0000256" key="1">
    <source>
        <dbReference type="SAM" id="MobiDB-lite"/>
    </source>
</evidence>
<feature type="region of interest" description="Disordered" evidence="1">
    <location>
        <begin position="209"/>
        <end position="252"/>
    </location>
</feature>
<gene>
    <name evidence="2" type="ORF">AK812_SmicGene20317</name>
</gene>
<dbReference type="EMBL" id="LSRX01000436">
    <property type="protein sequence ID" value="OLP97362.1"/>
    <property type="molecule type" value="Genomic_DNA"/>
</dbReference>
<feature type="compositionally biased region" description="Basic and acidic residues" evidence="1">
    <location>
        <begin position="534"/>
        <end position="547"/>
    </location>
</feature>
<evidence type="ECO:0000313" key="2">
    <source>
        <dbReference type="EMBL" id="OLP97362.1"/>
    </source>
</evidence>
<dbReference type="Proteomes" id="UP000186817">
    <property type="component" value="Unassembled WGS sequence"/>
</dbReference>
<keyword evidence="3" id="KW-1185">Reference proteome</keyword>
<feature type="region of interest" description="Disordered" evidence="1">
    <location>
        <begin position="475"/>
        <end position="547"/>
    </location>
</feature>
<sequence>MLQRTFALPYLPDSATFEMKGLLEPECYLEKDRIKYGRERTSERVEDVWGQAIVACCSARLGSPKRPFELASCRKVELADLKHFKILCPLPLQASEGNRTLRPSKEEGPISEDIEAPNSGTSSILVTKVCGITLTANGLFKKGATYLNLKVIFNPGKSITSTGCGQGPALGEVHLLMALVSDRAYINGTGGRAKVDNVDTNSIDKIFNCPPGPQEFRPGASDLPENLRKTGVTPQDLGKEDEGGKSNSDSETAYSVCKVKNLAVMSRQQRIQKGVRSPGPHDSIPLLHHAEVKGFSNSGIIDREVVTGNRSGRQSHWDEEARRRPRKDLLAWRTRPGNIAMKDKEMSGIMEETASTDLHRNTGNVQQLMPGDVIRGNAMCRSLGMTIRATIRWISYYDGNIIAMLTMQAKVGKWTASWVYEGEVISSSLKQHIGKRKLVAGSIVAIRLFAKTNKDEVLLRVIVNKRSNDLEEAWRKANRGIPDDSGNTAQKKVDEPPNPAKSPGGGMGAGSTGGSEQQDSAEPARQNVPPNSKGAKERRQKEPGMEG</sequence>
<proteinExistence type="predicted"/>
<name>A0A1Q9DQB9_SYMMI</name>
<organism evidence="2 3">
    <name type="scientific">Symbiodinium microadriaticum</name>
    <name type="common">Dinoflagellate</name>
    <name type="synonym">Zooxanthella microadriatica</name>
    <dbReference type="NCBI Taxonomy" id="2951"/>
    <lineage>
        <taxon>Eukaryota</taxon>
        <taxon>Sar</taxon>
        <taxon>Alveolata</taxon>
        <taxon>Dinophyceae</taxon>
        <taxon>Suessiales</taxon>
        <taxon>Symbiodiniaceae</taxon>
        <taxon>Symbiodinium</taxon>
    </lineage>
</organism>
<dbReference type="AlphaFoldDB" id="A0A1Q9DQB9"/>